<dbReference type="AlphaFoldDB" id="A0A6M1TY76"/>
<dbReference type="EMBL" id="JAALFE010000019">
    <property type="protein sequence ID" value="NGQ92567.1"/>
    <property type="molecule type" value="Genomic_DNA"/>
</dbReference>
<evidence type="ECO:0000313" key="2">
    <source>
        <dbReference type="Proteomes" id="UP000474758"/>
    </source>
</evidence>
<comment type="caution">
    <text evidence="1">The sequence shown here is derived from an EMBL/GenBank/DDBJ whole genome shotgun (WGS) entry which is preliminary data.</text>
</comment>
<proteinExistence type="predicted"/>
<sequence length="60" mass="6728">MCYGHQDPKQAMRDIEARVKHLSLSGQDETKQATRAPFGGLLARLRDAVNGLLRKDRAHV</sequence>
<keyword evidence="2" id="KW-1185">Reference proteome</keyword>
<dbReference type="Proteomes" id="UP000474758">
    <property type="component" value="Unassembled WGS sequence"/>
</dbReference>
<evidence type="ECO:0000313" key="1">
    <source>
        <dbReference type="EMBL" id="NGQ92567.1"/>
    </source>
</evidence>
<reference evidence="1 2" key="1">
    <citation type="submission" date="2020-02" db="EMBL/GenBank/DDBJ databases">
        <title>Rhodobacter translucens sp. nov., a novel bacterium isolated from activated sludge.</title>
        <authorList>
            <person name="Liu J."/>
        </authorList>
    </citation>
    <scope>NUCLEOTIDE SEQUENCE [LARGE SCALE GENOMIC DNA]</scope>
    <source>
        <strain evidence="1 2">HX-7-19</strain>
    </source>
</reference>
<name>A0A6M1TY76_9RHOB</name>
<organism evidence="1 2">
    <name type="scientific">Paragemmobacter kunshanensis</name>
    <dbReference type="NCBI Taxonomy" id="2583234"/>
    <lineage>
        <taxon>Bacteria</taxon>
        <taxon>Pseudomonadati</taxon>
        <taxon>Pseudomonadota</taxon>
        <taxon>Alphaproteobacteria</taxon>
        <taxon>Rhodobacterales</taxon>
        <taxon>Paracoccaceae</taxon>
        <taxon>Paragemmobacter</taxon>
    </lineage>
</organism>
<protein>
    <submittedName>
        <fullName evidence="1">Uncharacterized protein</fullName>
    </submittedName>
</protein>
<accession>A0A6M1TY76</accession>
<dbReference type="RefSeq" id="WP_165052363.1">
    <property type="nucleotide sequence ID" value="NZ_JAALFE010000019.1"/>
</dbReference>
<gene>
    <name evidence="1" type="ORF">G5V65_16870</name>
</gene>